<dbReference type="PANTHER" id="PTHR31257:SF2">
    <property type="entry name" value="RICIN B-LIKE LECTIN EULS3"/>
    <property type="match status" value="1"/>
</dbReference>
<reference evidence="1 2" key="1">
    <citation type="submission" date="2021-08" db="EMBL/GenBank/DDBJ databases">
        <title>WGS assembly of Ceratopteris richardii.</title>
        <authorList>
            <person name="Marchant D.B."/>
            <person name="Chen G."/>
            <person name="Jenkins J."/>
            <person name="Shu S."/>
            <person name="Leebens-Mack J."/>
            <person name="Grimwood J."/>
            <person name="Schmutz J."/>
            <person name="Soltis P."/>
            <person name="Soltis D."/>
            <person name="Chen Z.-H."/>
        </authorList>
    </citation>
    <scope>NUCLEOTIDE SEQUENCE [LARGE SCALE GENOMIC DNA]</scope>
    <source>
        <strain evidence="1">Whitten #5841</strain>
        <tissue evidence="1">Leaf</tissue>
    </source>
</reference>
<evidence type="ECO:0000313" key="2">
    <source>
        <dbReference type="Proteomes" id="UP000825935"/>
    </source>
</evidence>
<dbReference type="OrthoDB" id="7769065at2759"/>
<dbReference type="Proteomes" id="UP000825935">
    <property type="component" value="Chromosome 23"/>
</dbReference>
<evidence type="ECO:0000313" key="1">
    <source>
        <dbReference type="EMBL" id="KAH7302527.1"/>
    </source>
</evidence>
<dbReference type="InterPro" id="IPR035992">
    <property type="entry name" value="Ricin_B-like_lectins"/>
</dbReference>
<dbReference type="AlphaFoldDB" id="A0A8T2S3D0"/>
<dbReference type="PANTHER" id="PTHR31257">
    <property type="entry name" value="RICIN B-LIKE LECTIN EULS3"/>
    <property type="match status" value="1"/>
</dbReference>
<dbReference type="OMA" id="FHAESIC"/>
<protein>
    <submittedName>
        <fullName evidence="1">Uncharacterized protein</fullName>
    </submittedName>
</protein>
<keyword evidence="2" id="KW-1185">Reference proteome</keyword>
<dbReference type="InterPro" id="IPR040249">
    <property type="entry name" value="Ricin_B-like_lectin_EULS3-like"/>
</dbReference>
<dbReference type="SUPFAM" id="SSF50370">
    <property type="entry name" value="Ricin B-like lectins"/>
    <property type="match status" value="1"/>
</dbReference>
<organism evidence="1 2">
    <name type="scientific">Ceratopteris richardii</name>
    <name type="common">Triangle waterfern</name>
    <dbReference type="NCBI Taxonomy" id="49495"/>
    <lineage>
        <taxon>Eukaryota</taxon>
        <taxon>Viridiplantae</taxon>
        <taxon>Streptophyta</taxon>
        <taxon>Embryophyta</taxon>
        <taxon>Tracheophyta</taxon>
        <taxon>Polypodiopsida</taxon>
        <taxon>Polypodiidae</taxon>
        <taxon>Polypodiales</taxon>
        <taxon>Pteridineae</taxon>
        <taxon>Pteridaceae</taxon>
        <taxon>Parkerioideae</taxon>
        <taxon>Ceratopteris</taxon>
    </lineage>
</organism>
<dbReference type="EMBL" id="CM035428">
    <property type="protein sequence ID" value="KAH7302527.1"/>
    <property type="molecule type" value="Genomic_DNA"/>
</dbReference>
<proteinExistence type="predicted"/>
<dbReference type="Gene3D" id="2.80.10.50">
    <property type="match status" value="1"/>
</dbReference>
<name>A0A8T2S3D0_CERRI</name>
<sequence length="219" mass="24681">MRLSGQEGEENCAMGAGSAGSSVRAVLASNPDAHFHAESICLDPDCLHPDHPGSASVYYPTWVDIWQQERKGFLLRDHVFRVFCKTHPGLNLAVHNDKLVLMPANTQDESQQWVKDESYGLRAKDCYGHPAFSLINKKTGKILKHGKHKGHQVHLMDYEANVRDDDIMWTESQDFGEGFKTLRCASNTLLNLTVSGQGKSLELDTWHKTDHQLWKVFPL</sequence>
<comment type="caution">
    <text evidence="1">The sequence shown here is derived from an EMBL/GenBank/DDBJ whole genome shotgun (WGS) entry which is preliminary data.</text>
</comment>
<accession>A0A8T2S3D0</accession>
<gene>
    <name evidence="1" type="ORF">KP509_23G076400</name>
</gene>